<dbReference type="InterPro" id="IPR004107">
    <property type="entry name" value="Integrase_SAM-like_N"/>
</dbReference>
<dbReference type="RefSeq" id="WP_283400267.1">
    <property type="nucleotide sequence ID" value="NZ_FXUB01000002.1"/>
</dbReference>
<dbReference type="Pfam" id="PF02899">
    <property type="entry name" value="Phage_int_SAM_1"/>
    <property type="match status" value="1"/>
</dbReference>
<evidence type="ECO:0000256" key="1">
    <source>
        <dbReference type="ARBA" id="ARBA00022908"/>
    </source>
</evidence>
<keyword evidence="2 3" id="KW-0238">DNA-binding</keyword>
<dbReference type="Gene3D" id="1.10.150.130">
    <property type="match status" value="1"/>
</dbReference>
<reference evidence="5 6" key="1">
    <citation type="submission" date="2017-05" db="EMBL/GenBank/DDBJ databases">
        <authorList>
            <person name="Varghese N."/>
            <person name="Submissions S."/>
        </authorList>
    </citation>
    <scope>NUCLEOTIDE SEQUENCE [LARGE SCALE GENOMIC DNA]</scope>
    <source>
        <strain evidence="5 6">DSM 15522</strain>
    </source>
</reference>
<evidence type="ECO:0000313" key="5">
    <source>
        <dbReference type="EMBL" id="SMP10334.1"/>
    </source>
</evidence>
<name>A0ABY1NI11_9BACT</name>
<protein>
    <submittedName>
        <fullName evidence="5">Phage integrase, N-terminal SAM-like domain</fullName>
    </submittedName>
</protein>
<evidence type="ECO:0000313" key="6">
    <source>
        <dbReference type="Proteomes" id="UP001157911"/>
    </source>
</evidence>
<dbReference type="EMBL" id="FXUB01000002">
    <property type="protein sequence ID" value="SMP10334.1"/>
    <property type="molecule type" value="Genomic_DNA"/>
</dbReference>
<evidence type="ECO:0000256" key="3">
    <source>
        <dbReference type="PROSITE-ProRule" id="PRU01248"/>
    </source>
</evidence>
<evidence type="ECO:0000259" key="4">
    <source>
        <dbReference type="PROSITE" id="PS51900"/>
    </source>
</evidence>
<dbReference type="InterPro" id="IPR011010">
    <property type="entry name" value="DNA_brk_join_enz"/>
</dbReference>
<gene>
    <name evidence="5" type="ORF">SAMN06265339_0777</name>
</gene>
<dbReference type="InterPro" id="IPR010998">
    <property type="entry name" value="Integrase_recombinase_N"/>
</dbReference>
<organism evidence="5 6">
    <name type="scientific">Desulfurobacterium pacificum</name>
    <dbReference type="NCBI Taxonomy" id="240166"/>
    <lineage>
        <taxon>Bacteria</taxon>
        <taxon>Pseudomonadati</taxon>
        <taxon>Aquificota</taxon>
        <taxon>Aquificia</taxon>
        <taxon>Desulfurobacteriales</taxon>
        <taxon>Desulfurobacteriaceae</taxon>
        <taxon>Desulfurobacterium</taxon>
    </lineage>
</organism>
<comment type="caution">
    <text evidence="5">The sequence shown here is derived from an EMBL/GenBank/DDBJ whole genome shotgun (WGS) entry which is preliminary data.</text>
</comment>
<keyword evidence="1" id="KW-0229">DNA integration</keyword>
<dbReference type="PROSITE" id="PS51900">
    <property type="entry name" value="CB"/>
    <property type="match status" value="1"/>
</dbReference>
<accession>A0ABY1NI11</accession>
<sequence>MEKFLKALREEGYTHNTLKTYERVLKYFHKFLDFYNYDFRNFDEEKLYSFISVRYRTEKSFRTAMSAIQQYLKFNKVKRKLKFQPPDTGEFKEFRPIKEEEIEKLESLIERLRSSELQTAMLMVIHLGLAPAEISKLKCTSYGVFLNVPVIQEGKIKRFVINEEINERLQKLKEEKLPVAKLISSSTATMKVTFHNLMKKAKLDLTVADFKDNYVAKLLKLGFPVDIVVEYSGRNLERVSYINRYVNLKSKADIIENVLKKRNQP</sequence>
<proteinExistence type="predicted"/>
<dbReference type="Proteomes" id="UP001157911">
    <property type="component" value="Unassembled WGS sequence"/>
</dbReference>
<keyword evidence="6" id="KW-1185">Reference proteome</keyword>
<dbReference type="SUPFAM" id="SSF56349">
    <property type="entry name" value="DNA breaking-rejoining enzymes"/>
    <property type="match status" value="1"/>
</dbReference>
<feature type="domain" description="Core-binding (CB)" evidence="4">
    <location>
        <begin position="1"/>
        <end position="76"/>
    </location>
</feature>
<dbReference type="InterPro" id="IPR044068">
    <property type="entry name" value="CB"/>
</dbReference>
<evidence type="ECO:0000256" key="2">
    <source>
        <dbReference type="ARBA" id="ARBA00023125"/>
    </source>
</evidence>